<sequence>MFPVVPDEHLSGANARSRDDTGRKRRGGDTRRVSEGLLLGVMQCIWADISRKVTSL</sequence>
<gene>
    <name evidence="2" type="ORF">SKAU_G00240100</name>
</gene>
<evidence type="ECO:0000313" key="2">
    <source>
        <dbReference type="EMBL" id="KAJ8352534.1"/>
    </source>
</evidence>
<reference evidence="2" key="1">
    <citation type="journal article" date="2023" name="Science">
        <title>Genome structures resolve the early diversification of teleost fishes.</title>
        <authorList>
            <person name="Parey E."/>
            <person name="Louis A."/>
            <person name="Montfort J."/>
            <person name="Bouchez O."/>
            <person name="Roques C."/>
            <person name="Iampietro C."/>
            <person name="Lluch J."/>
            <person name="Castinel A."/>
            <person name="Donnadieu C."/>
            <person name="Desvignes T."/>
            <person name="Floi Bucao C."/>
            <person name="Jouanno E."/>
            <person name="Wen M."/>
            <person name="Mejri S."/>
            <person name="Dirks R."/>
            <person name="Jansen H."/>
            <person name="Henkel C."/>
            <person name="Chen W.J."/>
            <person name="Zahm M."/>
            <person name="Cabau C."/>
            <person name="Klopp C."/>
            <person name="Thompson A.W."/>
            <person name="Robinson-Rechavi M."/>
            <person name="Braasch I."/>
            <person name="Lecointre G."/>
            <person name="Bobe J."/>
            <person name="Postlethwait J.H."/>
            <person name="Berthelot C."/>
            <person name="Roest Crollius H."/>
            <person name="Guiguen Y."/>
        </authorList>
    </citation>
    <scope>NUCLEOTIDE SEQUENCE</scope>
    <source>
        <strain evidence="2">WJC10195</strain>
    </source>
</reference>
<dbReference type="Proteomes" id="UP001152622">
    <property type="component" value="Chromosome 8"/>
</dbReference>
<protein>
    <submittedName>
        <fullName evidence="2">Uncharacterized protein</fullName>
    </submittedName>
</protein>
<organism evidence="2 3">
    <name type="scientific">Synaphobranchus kaupii</name>
    <name type="common">Kaup's arrowtooth eel</name>
    <dbReference type="NCBI Taxonomy" id="118154"/>
    <lineage>
        <taxon>Eukaryota</taxon>
        <taxon>Metazoa</taxon>
        <taxon>Chordata</taxon>
        <taxon>Craniata</taxon>
        <taxon>Vertebrata</taxon>
        <taxon>Euteleostomi</taxon>
        <taxon>Actinopterygii</taxon>
        <taxon>Neopterygii</taxon>
        <taxon>Teleostei</taxon>
        <taxon>Anguilliformes</taxon>
        <taxon>Synaphobranchidae</taxon>
        <taxon>Synaphobranchus</taxon>
    </lineage>
</organism>
<feature type="region of interest" description="Disordered" evidence="1">
    <location>
        <begin position="1"/>
        <end position="30"/>
    </location>
</feature>
<name>A0A9Q1F7E0_SYNKA</name>
<keyword evidence="3" id="KW-1185">Reference proteome</keyword>
<proteinExistence type="predicted"/>
<accession>A0A9Q1F7E0</accession>
<dbReference type="AlphaFoldDB" id="A0A9Q1F7E0"/>
<comment type="caution">
    <text evidence="2">The sequence shown here is derived from an EMBL/GenBank/DDBJ whole genome shotgun (WGS) entry which is preliminary data.</text>
</comment>
<dbReference type="EMBL" id="JAINUF010000008">
    <property type="protein sequence ID" value="KAJ8352534.1"/>
    <property type="molecule type" value="Genomic_DNA"/>
</dbReference>
<evidence type="ECO:0000256" key="1">
    <source>
        <dbReference type="SAM" id="MobiDB-lite"/>
    </source>
</evidence>
<evidence type="ECO:0000313" key="3">
    <source>
        <dbReference type="Proteomes" id="UP001152622"/>
    </source>
</evidence>